<keyword evidence="3" id="KW-1185">Reference proteome</keyword>
<proteinExistence type="predicted"/>
<evidence type="ECO:0000313" key="3">
    <source>
        <dbReference type="Proteomes" id="UP000198816"/>
    </source>
</evidence>
<evidence type="ECO:0000313" key="2">
    <source>
        <dbReference type="EMBL" id="SDW63110.1"/>
    </source>
</evidence>
<dbReference type="PANTHER" id="PTHR14119">
    <property type="entry name" value="HYDROLASE"/>
    <property type="match status" value="1"/>
</dbReference>
<dbReference type="PANTHER" id="PTHR14119:SF3">
    <property type="entry name" value="ISOCHORISMATASE DOMAIN-CONTAINING PROTEIN 2"/>
    <property type="match status" value="1"/>
</dbReference>
<sequence>MSTHQAQMPLCQRAFSQLLIIDAQERLAHAMPADELDLVVGNINRLVSAAKILGIPVIATQHNSKGLGPVMASIRENMPEGAEPTEKTAFSCCTAPGFERNISAHPDRRQLIVVGMEAHICIVQTVSGLQRWGYQVFVPADAIVSRKSVFKQNVLDRMRHAGTQVVCTESVGFEWLGDSTDAQFREVWSLFKAED</sequence>
<name>A0A1H2V4D7_THIRO</name>
<dbReference type="AlphaFoldDB" id="A0A1H2V4D7"/>
<dbReference type="EMBL" id="FNNZ01000006">
    <property type="protein sequence ID" value="SDW63110.1"/>
    <property type="molecule type" value="Genomic_DNA"/>
</dbReference>
<dbReference type="InterPro" id="IPR036380">
    <property type="entry name" value="Isochorismatase-like_sf"/>
</dbReference>
<reference evidence="3" key="1">
    <citation type="submission" date="2016-10" db="EMBL/GenBank/DDBJ databases">
        <authorList>
            <person name="Varghese N."/>
            <person name="Submissions S."/>
        </authorList>
    </citation>
    <scope>NUCLEOTIDE SEQUENCE [LARGE SCALE GENOMIC DNA]</scope>
    <source>
        <strain evidence="3">DSM 217</strain>
    </source>
</reference>
<dbReference type="Proteomes" id="UP000198816">
    <property type="component" value="Unassembled WGS sequence"/>
</dbReference>
<dbReference type="Gene3D" id="3.40.50.850">
    <property type="entry name" value="Isochorismatase-like"/>
    <property type="match status" value="1"/>
</dbReference>
<dbReference type="InterPro" id="IPR050993">
    <property type="entry name" value="Isochorismatase_domain"/>
</dbReference>
<feature type="domain" description="Isochorismatase-like" evidence="1">
    <location>
        <begin position="17"/>
        <end position="169"/>
    </location>
</feature>
<organism evidence="2 3">
    <name type="scientific">Thiocapsa roseopersicina</name>
    <dbReference type="NCBI Taxonomy" id="1058"/>
    <lineage>
        <taxon>Bacteria</taxon>
        <taxon>Pseudomonadati</taxon>
        <taxon>Pseudomonadota</taxon>
        <taxon>Gammaproteobacteria</taxon>
        <taxon>Chromatiales</taxon>
        <taxon>Chromatiaceae</taxon>
        <taxon>Thiocapsa</taxon>
    </lineage>
</organism>
<gene>
    <name evidence="2" type="ORF">SAMN05421783_106125</name>
</gene>
<dbReference type="RefSeq" id="WP_093030137.1">
    <property type="nucleotide sequence ID" value="NZ_FNNZ01000006.1"/>
</dbReference>
<dbReference type="SUPFAM" id="SSF52499">
    <property type="entry name" value="Isochorismatase-like hydrolases"/>
    <property type="match status" value="1"/>
</dbReference>
<accession>A0A1H2V4D7</accession>
<evidence type="ECO:0000259" key="1">
    <source>
        <dbReference type="Pfam" id="PF00857"/>
    </source>
</evidence>
<dbReference type="STRING" id="1058.SAMN05421783_106125"/>
<dbReference type="Pfam" id="PF00857">
    <property type="entry name" value="Isochorismatase"/>
    <property type="match status" value="1"/>
</dbReference>
<dbReference type="InterPro" id="IPR000868">
    <property type="entry name" value="Isochorismatase-like_dom"/>
</dbReference>
<protein>
    <submittedName>
        <fullName evidence="2">Nicotinamidase-related amidase</fullName>
    </submittedName>
</protein>
<dbReference type="OrthoDB" id="9796958at2"/>